<dbReference type="InParanoid" id="A0A543AQD0"/>
<dbReference type="Proteomes" id="UP000317043">
    <property type="component" value="Unassembled WGS sequence"/>
</dbReference>
<proteinExistence type="predicted"/>
<dbReference type="EMBL" id="VFOW01000001">
    <property type="protein sequence ID" value="TQL74735.1"/>
    <property type="molecule type" value="Genomic_DNA"/>
</dbReference>
<feature type="region of interest" description="Disordered" evidence="1">
    <location>
        <begin position="81"/>
        <end position="102"/>
    </location>
</feature>
<reference evidence="2 3" key="1">
    <citation type="submission" date="2019-06" db="EMBL/GenBank/DDBJ databases">
        <title>Sequencing the genomes of 1000 actinobacteria strains.</title>
        <authorList>
            <person name="Klenk H.-P."/>
        </authorList>
    </citation>
    <scope>NUCLEOTIDE SEQUENCE [LARGE SCALE GENOMIC DNA]</scope>
    <source>
        <strain evidence="2 3">DSM 45928</strain>
    </source>
</reference>
<dbReference type="AlphaFoldDB" id="A0A543AQD0"/>
<comment type="caution">
    <text evidence="2">The sequence shown here is derived from an EMBL/GenBank/DDBJ whole genome shotgun (WGS) entry which is preliminary data.</text>
</comment>
<evidence type="ECO:0000313" key="3">
    <source>
        <dbReference type="Proteomes" id="UP000317043"/>
    </source>
</evidence>
<gene>
    <name evidence="2" type="ORF">FB566_0221</name>
</gene>
<name>A0A543AQD0_9ACTN</name>
<protein>
    <submittedName>
        <fullName evidence="2">Uncharacterized protein</fullName>
    </submittedName>
</protein>
<keyword evidence="3" id="KW-1185">Reference proteome</keyword>
<organism evidence="2 3">
    <name type="scientific">Stackebrandtia endophytica</name>
    <dbReference type="NCBI Taxonomy" id="1496996"/>
    <lineage>
        <taxon>Bacteria</taxon>
        <taxon>Bacillati</taxon>
        <taxon>Actinomycetota</taxon>
        <taxon>Actinomycetes</taxon>
        <taxon>Glycomycetales</taxon>
        <taxon>Glycomycetaceae</taxon>
        <taxon>Stackebrandtia</taxon>
    </lineage>
</organism>
<sequence>MDLFEKVKLSDRLRAVRVRAVSADETVVVQLAGSGEATVEFARTGLSRHTELSLARSVQEAVTRALTGRRKAVGMLLDKVRGGPRDPARVSPATRQRRQRQDEAYDGMEVAAESERGQVSFQWSGMTRIRVVIRQNALQTAGLTDRQWADELTSGLVAVKQAHARRYMQVEKSFYFSTTKEEEGTP</sequence>
<evidence type="ECO:0000313" key="2">
    <source>
        <dbReference type="EMBL" id="TQL74735.1"/>
    </source>
</evidence>
<accession>A0A543AQD0</accession>
<evidence type="ECO:0000256" key="1">
    <source>
        <dbReference type="SAM" id="MobiDB-lite"/>
    </source>
</evidence>